<reference evidence="3 4" key="1">
    <citation type="submission" date="2024-02" db="EMBL/GenBank/DDBJ databases">
        <title>De novo assembly and annotation of 12 fungi associated with fruit tree decline syndrome in Ontario, Canada.</title>
        <authorList>
            <person name="Sulman M."/>
            <person name="Ellouze W."/>
            <person name="Ilyukhin E."/>
        </authorList>
    </citation>
    <scope>NUCLEOTIDE SEQUENCE [LARGE SCALE GENOMIC DNA]</scope>
    <source>
        <strain evidence="3 4">M1-105</strain>
    </source>
</reference>
<protein>
    <recommendedName>
        <fullName evidence="2">Gfd2/YDR514C-like C-terminal domain-containing protein</fullName>
    </recommendedName>
</protein>
<dbReference type="SUPFAM" id="SSF53098">
    <property type="entry name" value="Ribonuclease H-like"/>
    <property type="match status" value="1"/>
</dbReference>
<feature type="domain" description="Gfd2/YDR514C-like C-terminal" evidence="2">
    <location>
        <begin position="93"/>
        <end position="288"/>
    </location>
</feature>
<proteinExistence type="predicted"/>
<accession>A0ABR3SXV9</accession>
<dbReference type="InterPro" id="IPR048519">
    <property type="entry name" value="Gfd2/YDR514C-like_C"/>
</dbReference>
<evidence type="ECO:0000313" key="3">
    <source>
        <dbReference type="EMBL" id="KAL1632172.1"/>
    </source>
</evidence>
<name>A0ABR3SXV9_9PEZI</name>
<dbReference type="Proteomes" id="UP001521116">
    <property type="component" value="Unassembled WGS sequence"/>
</dbReference>
<comment type="caution">
    <text evidence="3">The sequence shown here is derived from an EMBL/GenBank/DDBJ whole genome shotgun (WGS) entry which is preliminary data.</text>
</comment>
<dbReference type="EMBL" id="JAJVDC020000033">
    <property type="protein sequence ID" value="KAL1632172.1"/>
    <property type="molecule type" value="Genomic_DNA"/>
</dbReference>
<evidence type="ECO:0000256" key="1">
    <source>
        <dbReference type="SAM" id="MobiDB-lite"/>
    </source>
</evidence>
<dbReference type="InterPro" id="IPR036397">
    <property type="entry name" value="RNaseH_sf"/>
</dbReference>
<gene>
    <name evidence="3" type="ORF">SLS56_003906</name>
</gene>
<dbReference type="InterPro" id="IPR040151">
    <property type="entry name" value="Gfd2/YDR514C-like"/>
</dbReference>
<dbReference type="Pfam" id="PF21762">
    <property type="entry name" value="DEDDh_C"/>
    <property type="match status" value="1"/>
</dbReference>
<keyword evidence="4" id="KW-1185">Reference proteome</keyword>
<sequence>MRCLRHAAVFTKAAPRLAAVATLQSRAATRPVPPCRRIPSGCQSAALVSTKGTPKPGKKPLPAPATLSLLRQFLGVEAKTDKVFECVNALDPVFISVDLEAHEFNQRRITEVGVAKLDSCHLPPLSETSPGKWLCQIRTNHYLMKGFRKYVNKKHVKGCPDEFLFGDSQHCITPKMIPTILKDEFAIPDVRGELNTDDWPAFQGGEISNRNIVLVGHNISGDIKYLNTIGFSLFRQSFVGLVDTEKLARAINLPQGLEKLLLAMGEKPDYLHNAGNDAHYTMQAAVLMALYGHVLPVPPVMDAARQTILERERVEKAKAAAAREAKALRMVEKRKNETEAEGENRLEA</sequence>
<evidence type="ECO:0000259" key="2">
    <source>
        <dbReference type="Pfam" id="PF21762"/>
    </source>
</evidence>
<dbReference type="PANTHER" id="PTHR28083">
    <property type="entry name" value="GOOD FOR FULL DBP5 ACTIVITY PROTEIN 2"/>
    <property type="match status" value="1"/>
</dbReference>
<dbReference type="PANTHER" id="PTHR28083:SF1">
    <property type="entry name" value="GOOD FOR FULL DBP5 ACTIVITY PROTEIN 2"/>
    <property type="match status" value="1"/>
</dbReference>
<organism evidence="3 4">
    <name type="scientific">Neofusicoccum ribis</name>
    <dbReference type="NCBI Taxonomy" id="45134"/>
    <lineage>
        <taxon>Eukaryota</taxon>
        <taxon>Fungi</taxon>
        <taxon>Dikarya</taxon>
        <taxon>Ascomycota</taxon>
        <taxon>Pezizomycotina</taxon>
        <taxon>Dothideomycetes</taxon>
        <taxon>Dothideomycetes incertae sedis</taxon>
        <taxon>Botryosphaeriales</taxon>
        <taxon>Botryosphaeriaceae</taxon>
        <taxon>Neofusicoccum</taxon>
    </lineage>
</organism>
<dbReference type="InterPro" id="IPR012337">
    <property type="entry name" value="RNaseH-like_sf"/>
</dbReference>
<feature type="region of interest" description="Disordered" evidence="1">
    <location>
        <begin position="329"/>
        <end position="348"/>
    </location>
</feature>
<evidence type="ECO:0000313" key="4">
    <source>
        <dbReference type="Proteomes" id="UP001521116"/>
    </source>
</evidence>
<dbReference type="Gene3D" id="3.30.420.10">
    <property type="entry name" value="Ribonuclease H-like superfamily/Ribonuclease H"/>
    <property type="match status" value="1"/>
</dbReference>